<comment type="caution">
    <text evidence="2">The sequence shown here is derived from an EMBL/GenBank/DDBJ whole genome shotgun (WGS) entry which is preliminary data.</text>
</comment>
<sequence>MRGGGLSRAGGTCQERQEVKESPRPRREINRALDTAAEWLSEPGPRHPAPWSLSSLITINPRHTHRNPLSGYAASGGALGGSTGIQQRGSVPRPGRVAATEAFSPPQLSSIINHSSLHHISLGIPGPPHPRTSTSQAAKLAKAQCKSILSLKLKQTSRSSRERHFNLCHHPELSVRLFDQCSSRARPWTPAELQITVTPLMLGEVHGSVTGNDPRGGEEPAECAELCAHCEAGDKHPDMPWSGEKRSRPGRFWT</sequence>
<evidence type="ECO:0000313" key="2">
    <source>
        <dbReference type="EMBL" id="CAB1419497.1"/>
    </source>
</evidence>
<organism evidence="2 3">
    <name type="scientific">Pleuronectes platessa</name>
    <name type="common">European plaice</name>
    <dbReference type="NCBI Taxonomy" id="8262"/>
    <lineage>
        <taxon>Eukaryota</taxon>
        <taxon>Metazoa</taxon>
        <taxon>Chordata</taxon>
        <taxon>Craniata</taxon>
        <taxon>Vertebrata</taxon>
        <taxon>Euteleostomi</taxon>
        <taxon>Actinopterygii</taxon>
        <taxon>Neopterygii</taxon>
        <taxon>Teleostei</taxon>
        <taxon>Neoteleostei</taxon>
        <taxon>Acanthomorphata</taxon>
        <taxon>Carangaria</taxon>
        <taxon>Pleuronectiformes</taxon>
        <taxon>Pleuronectoidei</taxon>
        <taxon>Pleuronectidae</taxon>
        <taxon>Pleuronectes</taxon>
    </lineage>
</organism>
<feature type="region of interest" description="Disordered" evidence="1">
    <location>
        <begin position="1"/>
        <end position="29"/>
    </location>
</feature>
<keyword evidence="3" id="KW-1185">Reference proteome</keyword>
<evidence type="ECO:0000313" key="3">
    <source>
        <dbReference type="Proteomes" id="UP001153269"/>
    </source>
</evidence>
<evidence type="ECO:0000256" key="1">
    <source>
        <dbReference type="SAM" id="MobiDB-lite"/>
    </source>
</evidence>
<proteinExistence type="predicted"/>
<dbReference type="Proteomes" id="UP001153269">
    <property type="component" value="Unassembled WGS sequence"/>
</dbReference>
<protein>
    <submittedName>
        <fullName evidence="2">Uncharacterized protein</fullName>
    </submittedName>
</protein>
<name>A0A9N7TV84_PLEPL</name>
<feature type="compositionally biased region" description="Basic and acidic residues" evidence="1">
    <location>
        <begin position="15"/>
        <end position="29"/>
    </location>
</feature>
<reference evidence="2" key="1">
    <citation type="submission" date="2020-03" db="EMBL/GenBank/DDBJ databases">
        <authorList>
            <person name="Weist P."/>
        </authorList>
    </citation>
    <scope>NUCLEOTIDE SEQUENCE</scope>
</reference>
<dbReference type="AlphaFoldDB" id="A0A9N7TV84"/>
<accession>A0A9N7TV84</accession>
<gene>
    <name evidence="2" type="ORF">PLEPLA_LOCUS7328</name>
</gene>
<dbReference type="EMBL" id="CADEAL010000393">
    <property type="protein sequence ID" value="CAB1419497.1"/>
    <property type="molecule type" value="Genomic_DNA"/>
</dbReference>